<comment type="caution">
    <text evidence="3">The sequence shown here is derived from an EMBL/GenBank/DDBJ whole genome shotgun (WGS) entry which is preliminary data.</text>
</comment>
<keyword evidence="2" id="KW-0812">Transmembrane</keyword>
<accession>A0A9P8W4K1</accession>
<dbReference type="Proteomes" id="UP000777438">
    <property type="component" value="Unassembled WGS sequence"/>
</dbReference>
<evidence type="ECO:0000256" key="2">
    <source>
        <dbReference type="SAM" id="Phobius"/>
    </source>
</evidence>
<sequence length="230" mass="25338">MISASDQILVSQFAILIAAFAGFDGITLYSADIIIGLAVLSSAVHLSTIPFLVDRLQQQTWIKFVRVLMMWLASFMLIFSLMMQFSVSWSTDGHTFVLCAAKSFKVNPGEDFFGFGQDLIVSLFILFSAYDVTRLLYSRHPETQLNTVATHGVVLNQNFSPNPEAGDLGQQQTRINGREPTSSNAEGTALAPLDFSENLLSAFFRNCSSQRRSILHQAMLQRGAAGLSQT</sequence>
<feature type="region of interest" description="Disordered" evidence="1">
    <location>
        <begin position="163"/>
        <end position="187"/>
    </location>
</feature>
<feature type="transmembrane region" description="Helical" evidence="2">
    <location>
        <begin position="112"/>
        <end position="130"/>
    </location>
</feature>
<evidence type="ECO:0000313" key="3">
    <source>
        <dbReference type="EMBL" id="KAH6887079.1"/>
    </source>
</evidence>
<protein>
    <submittedName>
        <fullName evidence="3">Uncharacterized protein</fullName>
    </submittedName>
</protein>
<feature type="transmembrane region" description="Helical" evidence="2">
    <location>
        <begin position="33"/>
        <end position="53"/>
    </location>
</feature>
<proteinExistence type="predicted"/>
<feature type="compositionally biased region" description="Polar residues" evidence="1">
    <location>
        <begin position="169"/>
        <end position="186"/>
    </location>
</feature>
<feature type="transmembrane region" description="Helical" evidence="2">
    <location>
        <begin position="65"/>
        <end position="87"/>
    </location>
</feature>
<evidence type="ECO:0000256" key="1">
    <source>
        <dbReference type="SAM" id="MobiDB-lite"/>
    </source>
</evidence>
<reference evidence="3 4" key="1">
    <citation type="journal article" date="2021" name="Nat. Commun.">
        <title>Genetic determinants of endophytism in the Arabidopsis root mycobiome.</title>
        <authorList>
            <person name="Mesny F."/>
            <person name="Miyauchi S."/>
            <person name="Thiergart T."/>
            <person name="Pickel B."/>
            <person name="Atanasova L."/>
            <person name="Karlsson M."/>
            <person name="Huettel B."/>
            <person name="Barry K.W."/>
            <person name="Haridas S."/>
            <person name="Chen C."/>
            <person name="Bauer D."/>
            <person name="Andreopoulos W."/>
            <person name="Pangilinan J."/>
            <person name="LaButti K."/>
            <person name="Riley R."/>
            <person name="Lipzen A."/>
            <person name="Clum A."/>
            <person name="Drula E."/>
            <person name="Henrissat B."/>
            <person name="Kohler A."/>
            <person name="Grigoriev I.V."/>
            <person name="Martin F.M."/>
            <person name="Hacquard S."/>
        </authorList>
    </citation>
    <scope>NUCLEOTIDE SEQUENCE [LARGE SCALE GENOMIC DNA]</scope>
    <source>
        <strain evidence="3 4">MPI-CAGE-CH-0241</strain>
    </source>
</reference>
<dbReference type="AlphaFoldDB" id="A0A9P8W4K1"/>
<dbReference type="EMBL" id="JAGPYM010000015">
    <property type="protein sequence ID" value="KAH6887079.1"/>
    <property type="molecule type" value="Genomic_DNA"/>
</dbReference>
<keyword evidence="2" id="KW-0472">Membrane</keyword>
<name>A0A9P8W4K1_9HYPO</name>
<evidence type="ECO:0000313" key="4">
    <source>
        <dbReference type="Proteomes" id="UP000777438"/>
    </source>
</evidence>
<gene>
    <name evidence="3" type="ORF">B0T10DRAFT_461535</name>
</gene>
<organism evidence="3 4">
    <name type="scientific">Thelonectria olida</name>
    <dbReference type="NCBI Taxonomy" id="1576542"/>
    <lineage>
        <taxon>Eukaryota</taxon>
        <taxon>Fungi</taxon>
        <taxon>Dikarya</taxon>
        <taxon>Ascomycota</taxon>
        <taxon>Pezizomycotina</taxon>
        <taxon>Sordariomycetes</taxon>
        <taxon>Hypocreomycetidae</taxon>
        <taxon>Hypocreales</taxon>
        <taxon>Nectriaceae</taxon>
        <taxon>Thelonectria</taxon>
    </lineage>
</organism>
<keyword evidence="4" id="KW-1185">Reference proteome</keyword>
<keyword evidence="2" id="KW-1133">Transmembrane helix</keyword>
<dbReference type="OrthoDB" id="5427664at2759"/>
<feature type="transmembrane region" description="Helical" evidence="2">
    <location>
        <begin position="7"/>
        <end position="27"/>
    </location>
</feature>